<proteinExistence type="inferred from homology"/>
<dbReference type="AlphaFoldDB" id="A0A1G2BNM9"/>
<dbReference type="GO" id="GO:0005737">
    <property type="term" value="C:cytoplasm"/>
    <property type="evidence" value="ECO:0007669"/>
    <property type="project" value="TreeGrafter"/>
</dbReference>
<dbReference type="PANTHER" id="PTHR13420:SF7">
    <property type="entry name" value="UPF0235 PROTEIN C15ORF40"/>
    <property type="match status" value="1"/>
</dbReference>
<dbReference type="Pfam" id="PF02594">
    <property type="entry name" value="DUF167"/>
    <property type="match status" value="1"/>
</dbReference>
<accession>A0A1G2BNM9</accession>
<dbReference type="SMART" id="SM01152">
    <property type="entry name" value="DUF167"/>
    <property type="match status" value="1"/>
</dbReference>
<reference evidence="2 3" key="1">
    <citation type="journal article" date="2016" name="Nat. Commun.">
        <title>Thousands of microbial genomes shed light on interconnected biogeochemical processes in an aquifer system.</title>
        <authorList>
            <person name="Anantharaman K."/>
            <person name="Brown C.T."/>
            <person name="Hug L.A."/>
            <person name="Sharon I."/>
            <person name="Castelle C.J."/>
            <person name="Probst A.J."/>
            <person name="Thomas B.C."/>
            <person name="Singh A."/>
            <person name="Wilkins M.J."/>
            <person name="Karaoz U."/>
            <person name="Brodie E.L."/>
            <person name="Williams K.H."/>
            <person name="Hubbard S.S."/>
            <person name="Banfield J.F."/>
        </authorList>
    </citation>
    <scope>NUCLEOTIDE SEQUENCE [LARGE SCALE GENOMIC DNA]</scope>
</reference>
<dbReference type="Proteomes" id="UP000177817">
    <property type="component" value="Unassembled WGS sequence"/>
</dbReference>
<organism evidence="2 3">
    <name type="scientific">Candidatus Komeilibacteria bacterium RIFCSPHIGHO2_01_FULL_52_14</name>
    <dbReference type="NCBI Taxonomy" id="1798549"/>
    <lineage>
        <taxon>Bacteria</taxon>
        <taxon>Candidatus Komeiliibacteriota</taxon>
    </lineage>
</organism>
<dbReference type="Gene3D" id="3.30.1200.10">
    <property type="entry name" value="YggU-like"/>
    <property type="match status" value="1"/>
</dbReference>
<name>A0A1G2BNM9_9BACT</name>
<gene>
    <name evidence="2" type="ORF">A2677_03125</name>
</gene>
<comment type="similarity">
    <text evidence="1">Belongs to the UPF0235 family.</text>
</comment>
<evidence type="ECO:0000313" key="2">
    <source>
        <dbReference type="EMBL" id="OGY90688.1"/>
    </source>
</evidence>
<dbReference type="InterPro" id="IPR003746">
    <property type="entry name" value="DUF167"/>
</dbReference>
<dbReference type="PANTHER" id="PTHR13420">
    <property type="entry name" value="UPF0235 PROTEIN C15ORF40"/>
    <property type="match status" value="1"/>
</dbReference>
<evidence type="ECO:0000256" key="1">
    <source>
        <dbReference type="ARBA" id="ARBA00010364"/>
    </source>
</evidence>
<dbReference type="SUPFAM" id="SSF69786">
    <property type="entry name" value="YggU-like"/>
    <property type="match status" value="1"/>
</dbReference>
<protein>
    <submittedName>
        <fullName evidence="2">Uncharacterized protein</fullName>
    </submittedName>
</protein>
<evidence type="ECO:0000313" key="3">
    <source>
        <dbReference type="Proteomes" id="UP000177817"/>
    </source>
</evidence>
<dbReference type="EMBL" id="MHKK01000001">
    <property type="protein sequence ID" value="OGY90688.1"/>
    <property type="molecule type" value="Genomic_DNA"/>
</dbReference>
<dbReference type="NCBIfam" id="TIGR00251">
    <property type="entry name" value="DUF167 family protein"/>
    <property type="match status" value="1"/>
</dbReference>
<sequence length="72" mass="8273">MKLFIKYKRTSKEPHVEKIDEEHFIVAVKERPIEGKANEAITEALADYFNVAKSKVTLVSGHASREKLFEIL</sequence>
<comment type="caution">
    <text evidence="2">The sequence shown here is derived from an EMBL/GenBank/DDBJ whole genome shotgun (WGS) entry which is preliminary data.</text>
</comment>
<dbReference type="InterPro" id="IPR036591">
    <property type="entry name" value="YggU-like_sf"/>
</dbReference>